<comment type="caution">
    <text evidence="12">The sequence shown here is derived from an EMBL/GenBank/DDBJ whole genome shotgun (WGS) entry which is preliminary data.</text>
</comment>
<dbReference type="NCBIfam" id="TIGR00974">
    <property type="entry name" value="3a0107s02c"/>
    <property type="match status" value="1"/>
</dbReference>
<dbReference type="PANTHER" id="PTHR43470:SF5">
    <property type="entry name" value="PHOSPHATE TRANSPORT SYSTEM PERMEASE PROTEIN PSTA"/>
    <property type="match status" value="1"/>
</dbReference>
<evidence type="ECO:0000256" key="4">
    <source>
        <dbReference type="ARBA" id="ARBA00022448"/>
    </source>
</evidence>
<dbReference type="SUPFAM" id="SSF161098">
    <property type="entry name" value="MetI-like"/>
    <property type="match status" value="1"/>
</dbReference>
<dbReference type="STRING" id="197461.A3843_18235"/>
<evidence type="ECO:0000256" key="1">
    <source>
        <dbReference type="ARBA" id="ARBA00004651"/>
    </source>
</evidence>
<sequence length="607" mass="65182">MTSIAQQPAGGAVPVGIHTTDAARKRLKARYATETRFKAYGLGAILLAALFLVLLLTSIISQGIPAFYYNYLSLPLNLTQENVDPDNPGSASYNSIIREALSETVPFATSRNDRRTLYGLVSSGANITLRDQVLEDPSLLGKTDSVQVPLSDFADLYVKGLVTKIETLKTSGAATVSATEGTITVSSDSNDFDFIRAQLKTYLEAELAKVQRDLSLRGSSEDSLNARIDGLQNEIETADPLVRQRLESELSATQDMMGRLQTAIGAIETELAGLQERLDTLEQRQVLSRELPSFLLNINGGTAKVTAIDATSVEAEVLVPLGAAGTVAAGEWTIDEVETPEALRKFNDTEIAYTDYLLDQGIISTSVNSIFFTSGASREPEMAGIWGAVVGSFWTMLVTLALSFPIGVAAAIYLEEFAPKNRWTHLIEVNINNLAAVPSIVFGLLGLAMFLNVFGLPRSAPVVGGMVLALMTLPTIIIASRAALKAVPPSIREAALGVGASRLQAVFHHVLPLALPGIFTGTIIGMAQALGETAPLLMIGMVAFIVDVPASPVDPSTVLPVQIFMWADFPEPAFQQKTSAAIMVLLGFLISMNAIAIVLRKRFERRW</sequence>
<evidence type="ECO:0000256" key="3">
    <source>
        <dbReference type="ARBA" id="ARBA00016864"/>
    </source>
</evidence>
<accession>A0A1U7JD12</accession>
<dbReference type="InterPro" id="IPR024573">
    <property type="entry name" value="DUF3333"/>
</dbReference>
<evidence type="ECO:0000256" key="8">
    <source>
        <dbReference type="ARBA" id="ARBA00023136"/>
    </source>
</evidence>
<comment type="similarity">
    <text evidence="2 9">Belongs to the binding-protein-dependent transport system permease family. CysTW subfamily.</text>
</comment>
<dbReference type="InterPro" id="IPR000515">
    <property type="entry name" value="MetI-like"/>
</dbReference>
<feature type="coiled-coil region" evidence="10">
    <location>
        <begin position="243"/>
        <end position="284"/>
    </location>
</feature>
<evidence type="ECO:0000256" key="5">
    <source>
        <dbReference type="ARBA" id="ARBA00022475"/>
    </source>
</evidence>
<feature type="transmembrane region" description="Helical" evidence="9">
    <location>
        <begin position="39"/>
        <end position="60"/>
    </location>
</feature>
<evidence type="ECO:0000256" key="7">
    <source>
        <dbReference type="ARBA" id="ARBA00022989"/>
    </source>
</evidence>
<reference evidence="12 13" key="1">
    <citation type="submission" date="2016-03" db="EMBL/GenBank/DDBJ databases">
        <title>Genome sequence of Nesiotobacter sp. nov., a moderately halophilic alphaproteobacterium isolated from the Yellow Sea, China.</title>
        <authorList>
            <person name="Zhang G."/>
            <person name="Zhang R."/>
        </authorList>
    </citation>
    <scope>NUCLEOTIDE SEQUENCE [LARGE SCALE GENOMIC DNA]</scope>
    <source>
        <strain evidence="12 13">WB1-6</strain>
    </source>
</reference>
<dbReference type="Pfam" id="PF11812">
    <property type="entry name" value="DUF3333"/>
    <property type="match status" value="1"/>
</dbReference>
<evidence type="ECO:0000259" key="11">
    <source>
        <dbReference type="PROSITE" id="PS50928"/>
    </source>
</evidence>
<dbReference type="InterPro" id="IPR035906">
    <property type="entry name" value="MetI-like_sf"/>
</dbReference>
<feature type="transmembrane region" description="Helical" evidence="9">
    <location>
        <begin position="462"/>
        <end position="484"/>
    </location>
</feature>
<keyword evidence="5 9" id="KW-1003">Cell membrane</keyword>
<dbReference type="GO" id="GO:0005315">
    <property type="term" value="F:phosphate transmembrane transporter activity"/>
    <property type="evidence" value="ECO:0007669"/>
    <property type="project" value="InterPro"/>
</dbReference>
<feature type="domain" description="ABC transmembrane type-1" evidence="11">
    <location>
        <begin position="389"/>
        <end position="596"/>
    </location>
</feature>
<feature type="transmembrane region" description="Helical" evidence="9">
    <location>
        <begin position="385"/>
        <end position="414"/>
    </location>
</feature>
<dbReference type="EMBL" id="LVVZ01000041">
    <property type="protein sequence ID" value="OKL42595.1"/>
    <property type="molecule type" value="Genomic_DNA"/>
</dbReference>
<organism evidence="12 13">
    <name type="scientific">Pseudovibrio exalbescens</name>
    <dbReference type="NCBI Taxonomy" id="197461"/>
    <lineage>
        <taxon>Bacteria</taxon>
        <taxon>Pseudomonadati</taxon>
        <taxon>Pseudomonadota</taxon>
        <taxon>Alphaproteobacteria</taxon>
        <taxon>Hyphomicrobiales</taxon>
        <taxon>Stappiaceae</taxon>
        <taxon>Pseudovibrio</taxon>
    </lineage>
</organism>
<feature type="transmembrane region" description="Helical" evidence="9">
    <location>
        <begin position="434"/>
        <end position="456"/>
    </location>
</feature>
<dbReference type="InterPro" id="IPR005672">
    <property type="entry name" value="Phosphate_PstA"/>
</dbReference>
<comment type="subcellular location">
    <subcellularLocation>
        <location evidence="9">Cell inner membrane</location>
        <topology evidence="9">Multi-pass membrane protein</topology>
    </subcellularLocation>
    <subcellularLocation>
        <location evidence="1">Cell membrane</location>
        <topology evidence="1">Multi-pass membrane protein</topology>
    </subcellularLocation>
</comment>
<evidence type="ECO:0000313" key="13">
    <source>
        <dbReference type="Proteomes" id="UP000185783"/>
    </source>
</evidence>
<evidence type="ECO:0000313" key="12">
    <source>
        <dbReference type="EMBL" id="OKL42595.1"/>
    </source>
</evidence>
<dbReference type="AlphaFoldDB" id="A0A1U7JD12"/>
<dbReference type="GO" id="GO:0035435">
    <property type="term" value="P:phosphate ion transmembrane transport"/>
    <property type="evidence" value="ECO:0007669"/>
    <property type="project" value="InterPro"/>
</dbReference>
<keyword evidence="10" id="KW-0175">Coiled coil</keyword>
<dbReference type="Proteomes" id="UP000185783">
    <property type="component" value="Unassembled WGS sequence"/>
</dbReference>
<dbReference type="PROSITE" id="PS50928">
    <property type="entry name" value="ABC_TM1"/>
    <property type="match status" value="1"/>
</dbReference>
<evidence type="ECO:0000256" key="10">
    <source>
        <dbReference type="SAM" id="Coils"/>
    </source>
</evidence>
<evidence type="ECO:0000256" key="9">
    <source>
        <dbReference type="RuleBase" id="RU363043"/>
    </source>
</evidence>
<keyword evidence="7 9" id="KW-1133">Transmembrane helix</keyword>
<feature type="transmembrane region" description="Helical" evidence="9">
    <location>
        <begin position="580"/>
        <end position="599"/>
    </location>
</feature>
<evidence type="ECO:0000256" key="2">
    <source>
        <dbReference type="ARBA" id="ARBA00007069"/>
    </source>
</evidence>
<keyword evidence="4" id="KW-0813">Transport</keyword>
<keyword evidence="6 9" id="KW-0812">Transmembrane</keyword>
<dbReference type="PANTHER" id="PTHR43470">
    <property type="entry name" value="PHOSPHATE TRANSPORT SYSTEM PERMEASE PROTEIN PSTA-RELATED"/>
    <property type="match status" value="1"/>
</dbReference>
<dbReference type="Pfam" id="PF00528">
    <property type="entry name" value="BPD_transp_1"/>
    <property type="match status" value="1"/>
</dbReference>
<proteinExistence type="inferred from homology"/>
<keyword evidence="13" id="KW-1185">Reference proteome</keyword>
<dbReference type="CDD" id="cd06261">
    <property type="entry name" value="TM_PBP2"/>
    <property type="match status" value="1"/>
</dbReference>
<evidence type="ECO:0000256" key="6">
    <source>
        <dbReference type="ARBA" id="ARBA00022692"/>
    </source>
</evidence>
<protein>
    <recommendedName>
        <fullName evidence="3 9">Phosphate transport system permease protein PstA</fullName>
    </recommendedName>
</protein>
<dbReference type="GO" id="GO:0005886">
    <property type="term" value="C:plasma membrane"/>
    <property type="evidence" value="ECO:0007669"/>
    <property type="project" value="UniProtKB-SubCell"/>
</dbReference>
<gene>
    <name evidence="12" type="ORF">A3843_18235</name>
</gene>
<dbReference type="Gene3D" id="1.10.3720.10">
    <property type="entry name" value="MetI-like"/>
    <property type="match status" value="1"/>
</dbReference>
<keyword evidence="8 9" id="KW-0472">Membrane</keyword>
<name>A0A1U7JD12_9HYPH</name>
<feature type="transmembrane region" description="Helical" evidence="9">
    <location>
        <begin position="505"/>
        <end position="530"/>
    </location>
</feature>